<name>A0A858RN92_9BACT</name>
<organism evidence="2 3">
    <name type="scientific">Luteolibacter luteus</name>
    <dbReference type="NCBI Taxonomy" id="2728835"/>
    <lineage>
        <taxon>Bacteria</taxon>
        <taxon>Pseudomonadati</taxon>
        <taxon>Verrucomicrobiota</taxon>
        <taxon>Verrucomicrobiia</taxon>
        <taxon>Verrucomicrobiales</taxon>
        <taxon>Verrucomicrobiaceae</taxon>
        <taxon>Luteolibacter</taxon>
    </lineage>
</organism>
<reference evidence="2 3" key="1">
    <citation type="submission" date="2020-04" db="EMBL/GenBank/DDBJ databases">
        <title>Luteolibacter sp. G-1-1-1 isolated from soil.</title>
        <authorList>
            <person name="Dahal R.H."/>
        </authorList>
    </citation>
    <scope>NUCLEOTIDE SEQUENCE [LARGE SCALE GENOMIC DNA]</scope>
    <source>
        <strain evidence="2 3">G-1-1-1</strain>
    </source>
</reference>
<evidence type="ECO:0000256" key="1">
    <source>
        <dbReference type="SAM" id="SignalP"/>
    </source>
</evidence>
<dbReference type="RefSeq" id="WP_169456400.1">
    <property type="nucleotide sequence ID" value="NZ_CP051774.1"/>
</dbReference>
<feature type="signal peptide" evidence="1">
    <location>
        <begin position="1"/>
        <end position="18"/>
    </location>
</feature>
<dbReference type="AlphaFoldDB" id="A0A858RN92"/>
<proteinExistence type="predicted"/>
<gene>
    <name evidence="2" type="ORF">HHL09_20010</name>
</gene>
<dbReference type="EMBL" id="CP051774">
    <property type="protein sequence ID" value="QJE97974.1"/>
    <property type="molecule type" value="Genomic_DNA"/>
</dbReference>
<keyword evidence="3" id="KW-1185">Reference proteome</keyword>
<evidence type="ECO:0000313" key="3">
    <source>
        <dbReference type="Proteomes" id="UP000501812"/>
    </source>
</evidence>
<accession>A0A858RN92</accession>
<dbReference type="KEGG" id="luo:HHL09_20010"/>
<feature type="chain" id="PRO_5033027017" evidence="1">
    <location>
        <begin position="19"/>
        <end position="237"/>
    </location>
</feature>
<keyword evidence="1" id="KW-0732">Signal</keyword>
<evidence type="ECO:0000313" key="2">
    <source>
        <dbReference type="EMBL" id="QJE97974.1"/>
    </source>
</evidence>
<sequence>MLRLVLAMLLTLAAPLVAQETKKITLRTLCFTHVNGIKMLYLPGEKPGEIAEVPLFTEVFSLPVVATVTGGKASFLLSKEPPAPGKTPPSLPPVSLPSSGKVLFLFLPNPGKEVPYQIVAMGDDEGSFPLGTTKAMNLTPANLRFDLGEFSEAKGIVVAPGKTAIIEQVRKVNHLNQFDAKVLYEAKPKEFTVFYNSRWRSVDGKRDIAIAYLDPTSKQPMVNLYEDAPPVVIPEKP</sequence>
<dbReference type="Proteomes" id="UP000501812">
    <property type="component" value="Chromosome"/>
</dbReference>
<protein>
    <submittedName>
        <fullName evidence="2">Uncharacterized protein</fullName>
    </submittedName>
</protein>